<comment type="subcellular location">
    <subcellularLocation>
        <location evidence="1">Cell membrane</location>
        <topology evidence="1">Multi-pass membrane protein</topology>
    </subcellularLocation>
</comment>
<evidence type="ECO:0000313" key="9">
    <source>
        <dbReference type="Proteomes" id="UP001321700"/>
    </source>
</evidence>
<evidence type="ECO:0000256" key="2">
    <source>
        <dbReference type="ARBA" id="ARBA00022475"/>
    </source>
</evidence>
<keyword evidence="2" id="KW-1003">Cell membrane</keyword>
<evidence type="ECO:0000256" key="1">
    <source>
        <dbReference type="ARBA" id="ARBA00004651"/>
    </source>
</evidence>
<dbReference type="InterPro" id="IPR037185">
    <property type="entry name" value="EmrE-like"/>
</dbReference>
<feature type="domain" description="EamA" evidence="7">
    <location>
        <begin position="12"/>
        <end position="151"/>
    </location>
</feature>
<keyword evidence="4 6" id="KW-1133">Transmembrane helix</keyword>
<feature type="transmembrane region" description="Helical" evidence="6">
    <location>
        <begin position="226"/>
        <end position="248"/>
    </location>
</feature>
<evidence type="ECO:0000313" key="8">
    <source>
        <dbReference type="EMBL" id="MDT7520358.1"/>
    </source>
</evidence>
<feature type="transmembrane region" description="Helical" evidence="6">
    <location>
        <begin position="110"/>
        <end position="127"/>
    </location>
</feature>
<accession>A0ABU3KRW9</accession>
<protein>
    <submittedName>
        <fullName evidence="8">DMT family transporter</fullName>
    </submittedName>
</protein>
<keyword evidence="5 6" id="KW-0472">Membrane</keyword>
<dbReference type="EMBL" id="JAVBIK010000001">
    <property type="protein sequence ID" value="MDT7520358.1"/>
    <property type="molecule type" value="Genomic_DNA"/>
</dbReference>
<dbReference type="PANTHER" id="PTHR32322">
    <property type="entry name" value="INNER MEMBRANE TRANSPORTER"/>
    <property type="match status" value="1"/>
</dbReference>
<feature type="transmembrane region" description="Helical" evidence="6">
    <location>
        <begin position="139"/>
        <end position="156"/>
    </location>
</feature>
<evidence type="ECO:0000256" key="4">
    <source>
        <dbReference type="ARBA" id="ARBA00022989"/>
    </source>
</evidence>
<comment type="caution">
    <text evidence="8">The sequence shown here is derived from an EMBL/GenBank/DDBJ whole genome shotgun (WGS) entry which is preliminary data.</text>
</comment>
<sequence>MSFFTRPRNVFLLAGLCCLLWGSAYPAIKQGYALLEISRSDLAAQILFAGYRFVGAGALLLMFAKLTGKDLRLQRAQVGEMAALGVFQTTLQYIFFYIGVANTTGVKASILNTSGVFFSVLLAHFLYHNDTLTWRKMSGCVLGLAGVLAVNAGGLLGDAHPADTGFSWLGEGFVVLAALVLSSASLYGKRLSQRMDSVVMTGYQLGIGGVVLVAIGWGAGGQIGGFTWPAGLLLAYMALLSAVAFALWGVLLKHNRVSTVALYSFLVPVFGAGLSALFLGESLLEWKYLAALVLVSLGIYRVTQEA</sequence>
<dbReference type="InterPro" id="IPR000620">
    <property type="entry name" value="EamA_dom"/>
</dbReference>
<feature type="domain" description="EamA" evidence="7">
    <location>
        <begin position="169"/>
        <end position="300"/>
    </location>
</feature>
<organism evidence="8 9">
    <name type="scientific">Rhodoferax potami</name>
    <dbReference type="NCBI Taxonomy" id="3068338"/>
    <lineage>
        <taxon>Bacteria</taxon>
        <taxon>Pseudomonadati</taxon>
        <taxon>Pseudomonadota</taxon>
        <taxon>Betaproteobacteria</taxon>
        <taxon>Burkholderiales</taxon>
        <taxon>Comamonadaceae</taxon>
        <taxon>Rhodoferax</taxon>
    </lineage>
</organism>
<feature type="transmembrane region" description="Helical" evidence="6">
    <location>
        <begin position="168"/>
        <end position="188"/>
    </location>
</feature>
<evidence type="ECO:0000256" key="6">
    <source>
        <dbReference type="SAM" id="Phobius"/>
    </source>
</evidence>
<evidence type="ECO:0000259" key="7">
    <source>
        <dbReference type="Pfam" id="PF00892"/>
    </source>
</evidence>
<name>A0ABU3KRW9_9BURK</name>
<gene>
    <name evidence="8" type="ORF">RAE19_16865</name>
</gene>
<dbReference type="PANTHER" id="PTHR32322:SF18">
    <property type="entry name" value="S-ADENOSYLMETHIONINE_S-ADENOSYLHOMOCYSTEINE TRANSPORTER"/>
    <property type="match status" value="1"/>
</dbReference>
<dbReference type="InterPro" id="IPR050638">
    <property type="entry name" value="AA-Vitamin_Transporters"/>
</dbReference>
<keyword evidence="9" id="KW-1185">Reference proteome</keyword>
<dbReference type="SUPFAM" id="SSF103481">
    <property type="entry name" value="Multidrug resistance efflux transporter EmrE"/>
    <property type="match status" value="2"/>
</dbReference>
<evidence type="ECO:0000256" key="3">
    <source>
        <dbReference type="ARBA" id="ARBA00022692"/>
    </source>
</evidence>
<proteinExistence type="predicted"/>
<feature type="transmembrane region" description="Helical" evidence="6">
    <location>
        <begin position="200"/>
        <end position="220"/>
    </location>
</feature>
<evidence type="ECO:0000256" key="5">
    <source>
        <dbReference type="ARBA" id="ARBA00023136"/>
    </source>
</evidence>
<feature type="transmembrane region" description="Helical" evidence="6">
    <location>
        <begin position="78"/>
        <end position="98"/>
    </location>
</feature>
<feature type="transmembrane region" description="Helical" evidence="6">
    <location>
        <begin position="42"/>
        <end position="66"/>
    </location>
</feature>
<dbReference type="Proteomes" id="UP001321700">
    <property type="component" value="Unassembled WGS sequence"/>
</dbReference>
<dbReference type="Pfam" id="PF00892">
    <property type="entry name" value="EamA"/>
    <property type="match status" value="2"/>
</dbReference>
<reference evidence="8 9" key="1">
    <citation type="submission" date="2023-08" db="EMBL/GenBank/DDBJ databases">
        <title>Rhodoferax potami sp. nov. and Rhodoferax mekongensis sp. nov., isolated from the Mekong River in Thailand.</title>
        <authorList>
            <person name="Kitikhun S."/>
            <person name="Charoenyingcharoen P."/>
            <person name="Siriarchawattana P."/>
            <person name="Likhitrattanapisal S."/>
            <person name="Nilsakha T."/>
            <person name="Chanpet A."/>
            <person name="Rattanawaree P."/>
            <person name="Ingsriswang S."/>
        </authorList>
    </citation>
    <scope>NUCLEOTIDE SEQUENCE [LARGE SCALE GENOMIC DNA]</scope>
    <source>
        <strain evidence="8 9">TBRC 17660</strain>
    </source>
</reference>
<keyword evidence="3 6" id="KW-0812">Transmembrane</keyword>
<dbReference type="RefSeq" id="WP_313875962.1">
    <property type="nucleotide sequence ID" value="NZ_JAVBIK010000001.1"/>
</dbReference>
<feature type="transmembrane region" description="Helical" evidence="6">
    <location>
        <begin position="260"/>
        <end position="280"/>
    </location>
</feature>